<dbReference type="PRINTS" id="PR00466">
    <property type="entry name" value="GP91PHOX"/>
</dbReference>
<dbReference type="SFLD" id="SFLDG01169">
    <property type="entry name" value="NADPH_oxidase_subgroup_(NOX)"/>
    <property type="match status" value="1"/>
</dbReference>
<dbReference type="Pfam" id="PF08030">
    <property type="entry name" value="NAD_binding_6"/>
    <property type="match status" value="1"/>
</dbReference>
<dbReference type="AlphaFoldDB" id="A0AAN9BLM5"/>
<evidence type="ECO:0000256" key="6">
    <source>
        <dbReference type="ARBA" id="ARBA00022989"/>
    </source>
</evidence>
<dbReference type="FunFam" id="2.40.30.10:FF:000030">
    <property type="entry name" value="cytochrome b-245 heavy chain"/>
    <property type="match status" value="1"/>
</dbReference>
<keyword evidence="3" id="KW-0349">Heme</keyword>
<comment type="caution">
    <text evidence="14">The sequence shown here is derived from an EMBL/GenBank/DDBJ whole genome shotgun (WGS) entry which is preliminary data.</text>
</comment>
<keyword evidence="10" id="KW-0325">Glycoprotein</keyword>
<dbReference type="SFLD" id="SFLDG01168">
    <property type="entry name" value="Ferric_reductase_subgroup_(FRE"/>
    <property type="match status" value="1"/>
</dbReference>
<dbReference type="Gene3D" id="2.40.30.10">
    <property type="entry name" value="Translation factors"/>
    <property type="match status" value="1"/>
</dbReference>
<dbReference type="InterPro" id="IPR017938">
    <property type="entry name" value="Riboflavin_synthase-like_b-brl"/>
</dbReference>
<evidence type="ECO:0000256" key="9">
    <source>
        <dbReference type="ARBA" id="ARBA00023136"/>
    </source>
</evidence>
<keyword evidence="9 12" id="KW-0472">Membrane</keyword>
<dbReference type="InterPro" id="IPR013130">
    <property type="entry name" value="Fe3_Rdtase_TM_dom"/>
</dbReference>
<comment type="catalytic activity">
    <reaction evidence="11">
        <text>NADPH + 2 O2 = 2 superoxide + NADP(+) + H(+)</text>
        <dbReference type="Rhea" id="RHEA:63180"/>
        <dbReference type="ChEBI" id="CHEBI:15378"/>
        <dbReference type="ChEBI" id="CHEBI:15379"/>
        <dbReference type="ChEBI" id="CHEBI:18421"/>
        <dbReference type="ChEBI" id="CHEBI:57783"/>
        <dbReference type="ChEBI" id="CHEBI:58349"/>
    </reaction>
</comment>
<dbReference type="Gene3D" id="3.40.50.80">
    <property type="entry name" value="Nucleotide-binding domain of ferredoxin-NADP reductase (FNR) module"/>
    <property type="match status" value="1"/>
</dbReference>
<keyword evidence="5" id="KW-0479">Metal-binding</keyword>
<dbReference type="Pfam" id="PF01794">
    <property type="entry name" value="Ferric_reduct"/>
    <property type="match status" value="1"/>
</dbReference>
<dbReference type="GO" id="GO:0042554">
    <property type="term" value="P:superoxide anion generation"/>
    <property type="evidence" value="ECO:0007669"/>
    <property type="project" value="TreeGrafter"/>
</dbReference>
<protein>
    <recommendedName>
        <fullName evidence="13">FAD-binding FR-type domain-containing protein</fullName>
    </recommendedName>
</protein>
<dbReference type="CDD" id="cd06186">
    <property type="entry name" value="NOX_Duox_like_FAD_NADP"/>
    <property type="match status" value="1"/>
</dbReference>
<evidence type="ECO:0000256" key="1">
    <source>
        <dbReference type="ARBA" id="ARBA00004651"/>
    </source>
</evidence>
<evidence type="ECO:0000256" key="7">
    <source>
        <dbReference type="ARBA" id="ARBA00023002"/>
    </source>
</evidence>
<dbReference type="InterPro" id="IPR000778">
    <property type="entry name" value="Cyt_b245_heavy_chain"/>
</dbReference>
<dbReference type="FunFam" id="3.40.50.80:FF:000004">
    <property type="entry name" value="NADPH oxidase isoform 2"/>
    <property type="match status" value="1"/>
</dbReference>
<name>A0AAN9BLM5_9CAEN</name>
<dbReference type="PANTHER" id="PTHR11972:SF191">
    <property type="entry name" value="FAD-BINDING FR-TYPE DOMAIN-CONTAINING PROTEIN"/>
    <property type="match status" value="1"/>
</dbReference>
<keyword evidence="2" id="KW-1003">Cell membrane</keyword>
<feature type="transmembrane region" description="Helical" evidence="12">
    <location>
        <begin position="199"/>
        <end position="219"/>
    </location>
</feature>
<evidence type="ECO:0000256" key="5">
    <source>
        <dbReference type="ARBA" id="ARBA00022723"/>
    </source>
</evidence>
<dbReference type="SFLD" id="SFLDS00052">
    <property type="entry name" value="Ferric_Reductase_Domain"/>
    <property type="match status" value="1"/>
</dbReference>
<evidence type="ECO:0000256" key="2">
    <source>
        <dbReference type="ARBA" id="ARBA00022475"/>
    </source>
</evidence>
<dbReference type="Proteomes" id="UP001374579">
    <property type="component" value="Unassembled WGS sequence"/>
</dbReference>
<dbReference type="GO" id="GO:0016175">
    <property type="term" value="F:superoxide-generating NAD(P)H oxidase activity"/>
    <property type="evidence" value="ECO:0007669"/>
    <property type="project" value="TreeGrafter"/>
</dbReference>
<dbReference type="InterPro" id="IPR050369">
    <property type="entry name" value="RBOH/FRE"/>
</dbReference>
<organism evidence="14 15">
    <name type="scientific">Littorina saxatilis</name>
    <dbReference type="NCBI Taxonomy" id="31220"/>
    <lineage>
        <taxon>Eukaryota</taxon>
        <taxon>Metazoa</taxon>
        <taxon>Spiralia</taxon>
        <taxon>Lophotrochozoa</taxon>
        <taxon>Mollusca</taxon>
        <taxon>Gastropoda</taxon>
        <taxon>Caenogastropoda</taxon>
        <taxon>Littorinimorpha</taxon>
        <taxon>Littorinoidea</taxon>
        <taxon>Littorinidae</taxon>
        <taxon>Littorina</taxon>
    </lineage>
</organism>
<sequence length="562" mass="64643">MVDFTVNEGPKWVVVGAWLIINIGLFVGIFYQYKNNDEYFYLRELVGDALCWARASAACLNFNCMLVLLPVCRNLLSYIRGACSCCHQHVRRTMDKNITYHKYIAYMICLQTVIHIGAHYFDFEHLQNAHSTGDVREILSSLPTSPNGTWVNPIRSSGSDPTRELFKTVAGVSGVIITICLILIISSSTEIIRRSYFELFWYTHHLFIVFFIGFVVHGVERIIHYQTNIKEHNPESCITQTDKWGVSPCPDPQFEGAGPLSWAWVLGPFILYSIERIIRFIRSLQRVVITKVVNHPSHVFELQMKRKGFWASPGQYVFLHCPSISRLEWHPFTLTSAPHEDHFSVHIRRVGDWTEALAKACRVDEGEFQEAWKMPRLALDGPFGTSSEDFMEYDVGVLIGAGIGVTPFASILKHIWHMHCGSSRRMTLQQVYLYWVCPDMHAFEWFQQLLQSLEAQVSERGDPHFLHHQIYLTRGWDNQQAKNIMLHDRASAADPITGLQQKTHYGRPQWDRVFEQLAEDHRGKKVGVFFCGPGGLSTTLHKLCNRHSSSQGAKFYYNKEHF</sequence>
<proteinExistence type="predicted"/>
<dbReference type="EMBL" id="JBAMIC010000004">
    <property type="protein sequence ID" value="KAK7107772.1"/>
    <property type="molecule type" value="Genomic_DNA"/>
</dbReference>
<evidence type="ECO:0000256" key="8">
    <source>
        <dbReference type="ARBA" id="ARBA00023004"/>
    </source>
</evidence>
<dbReference type="InterPro" id="IPR013112">
    <property type="entry name" value="FAD-bd_8"/>
</dbReference>
<dbReference type="GO" id="GO:0043020">
    <property type="term" value="C:NADPH oxidase complex"/>
    <property type="evidence" value="ECO:0007669"/>
    <property type="project" value="TreeGrafter"/>
</dbReference>
<comment type="subcellular location">
    <subcellularLocation>
        <location evidence="1">Cell membrane</location>
        <topology evidence="1">Multi-pass membrane protein</topology>
    </subcellularLocation>
</comment>
<evidence type="ECO:0000256" key="12">
    <source>
        <dbReference type="SAM" id="Phobius"/>
    </source>
</evidence>
<evidence type="ECO:0000256" key="10">
    <source>
        <dbReference type="ARBA" id="ARBA00023180"/>
    </source>
</evidence>
<feature type="transmembrane region" description="Helical" evidence="12">
    <location>
        <begin position="12"/>
        <end position="33"/>
    </location>
</feature>
<evidence type="ECO:0000313" key="14">
    <source>
        <dbReference type="EMBL" id="KAK7107772.1"/>
    </source>
</evidence>
<dbReference type="SUPFAM" id="SSF52343">
    <property type="entry name" value="Ferredoxin reductase-like, C-terminal NADP-linked domain"/>
    <property type="match status" value="1"/>
</dbReference>
<dbReference type="PANTHER" id="PTHR11972">
    <property type="entry name" value="NADPH OXIDASE"/>
    <property type="match status" value="1"/>
</dbReference>
<feature type="transmembrane region" description="Helical" evidence="12">
    <location>
        <begin position="165"/>
        <end position="187"/>
    </location>
</feature>
<dbReference type="GO" id="GO:0046872">
    <property type="term" value="F:metal ion binding"/>
    <property type="evidence" value="ECO:0007669"/>
    <property type="project" value="UniProtKB-KW"/>
</dbReference>
<evidence type="ECO:0000256" key="4">
    <source>
        <dbReference type="ARBA" id="ARBA00022692"/>
    </source>
</evidence>
<keyword evidence="15" id="KW-1185">Reference proteome</keyword>
<dbReference type="InterPro" id="IPR017927">
    <property type="entry name" value="FAD-bd_FR_type"/>
</dbReference>
<dbReference type="GO" id="GO:0006952">
    <property type="term" value="P:defense response"/>
    <property type="evidence" value="ECO:0007669"/>
    <property type="project" value="TreeGrafter"/>
</dbReference>
<gene>
    <name evidence="14" type="ORF">V1264_015629</name>
</gene>
<reference evidence="14 15" key="1">
    <citation type="submission" date="2024-02" db="EMBL/GenBank/DDBJ databases">
        <title>Chromosome-scale genome assembly of the rough periwinkle Littorina saxatilis.</title>
        <authorList>
            <person name="De Jode A."/>
            <person name="Faria R."/>
            <person name="Formenti G."/>
            <person name="Sims Y."/>
            <person name="Smith T.P."/>
            <person name="Tracey A."/>
            <person name="Wood J.M.D."/>
            <person name="Zagrodzka Z.B."/>
            <person name="Johannesson K."/>
            <person name="Butlin R.K."/>
            <person name="Leder E.H."/>
        </authorList>
    </citation>
    <scope>NUCLEOTIDE SEQUENCE [LARGE SCALE GENOMIC DNA]</scope>
    <source>
        <strain evidence="14">Snail1</strain>
        <tissue evidence="14">Muscle</tissue>
    </source>
</reference>
<dbReference type="PROSITE" id="PS51384">
    <property type="entry name" value="FAD_FR"/>
    <property type="match status" value="1"/>
</dbReference>
<dbReference type="SUPFAM" id="SSF63380">
    <property type="entry name" value="Riboflavin synthase domain-like"/>
    <property type="match status" value="1"/>
</dbReference>
<evidence type="ECO:0000313" key="15">
    <source>
        <dbReference type="Proteomes" id="UP001374579"/>
    </source>
</evidence>
<keyword evidence="4 12" id="KW-0812">Transmembrane</keyword>
<dbReference type="InterPro" id="IPR013121">
    <property type="entry name" value="Fe_red_NAD-bd_6"/>
</dbReference>
<keyword evidence="8" id="KW-0408">Iron</keyword>
<evidence type="ECO:0000259" key="13">
    <source>
        <dbReference type="PROSITE" id="PS51384"/>
    </source>
</evidence>
<feature type="transmembrane region" description="Helical" evidence="12">
    <location>
        <begin position="103"/>
        <end position="121"/>
    </location>
</feature>
<evidence type="ECO:0000256" key="3">
    <source>
        <dbReference type="ARBA" id="ARBA00022617"/>
    </source>
</evidence>
<keyword evidence="7" id="KW-0560">Oxidoreductase</keyword>
<accession>A0AAN9BLM5</accession>
<dbReference type="InterPro" id="IPR039261">
    <property type="entry name" value="FNR_nucleotide-bd"/>
</dbReference>
<feature type="domain" description="FAD-binding FR-type" evidence="13">
    <location>
        <begin position="282"/>
        <end position="389"/>
    </location>
</feature>
<keyword evidence="6 12" id="KW-1133">Transmembrane helix</keyword>
<dbReference type="Pfam" id="PF08022">
    <property type="entry name" value="FAD_binding_8"/>
    <property type="match status" value="1"/>
</dbReference>
<evidence type="ECO:0000256" key="11">
    <source>
        <dbReference type="ARBA" id="ARBA00049908"/>
    </source>
</evidence>